<dbReference type="Proteomes" id="UP000198848">
    <property type="component" value="Unassembled WGS sequence"/>
</dbReference>
<dbReference type="AlphaFoldDB" id="A0A1H1FE30"/>
<protein>
    <submittedName>
        <fullName evidence="1">Predicted transcriptional regulator</fullName>
    </submittedName>
</protein>
<organism evidence="1 2">
    <name type="scientific">Natronobacterium texcoconense</name>
    <dbReference type="NCBI Taxonomy" id="1095778"/>
    <lineage>
        <taxon>Archaea</taxon>
        <taxon>Methanobacteriati</taxon>
        <taxon>Methanobacteriota</taxon>
        <taxon>Stenosarchaea group</taxon>
        <taxon>Halobacteria</taxon>
        <taxon>Halobacteriales</taxon>
        <taxon>Natrialbaceae</taxon>
        <taxon>Natronobacterium</taxon>
    </lineage>
</organism>
<dbReference type="EMBL" id="FNLC01000002">
    <property type="protein sequence ID" value="SDQ99044.1"/>
    <property type="molecule type" value="Genomic_DNA"/>
</dbReference>
<dbReference type="OrthoDB" id="51378at2157"/>
<dbReference type="Gene3D" id="1.10.10.10">
    <property type="entry name" value="Winged helix-like DNA-binding domain superfamily/Winged helix DNA-binding domain"/>
    <property type="match status" value="1"/>
</dbReference>
<dbReference type="InterPro" id="IPR036390">
    <property type="entry name" value="WH_DNA-bd_sf"/>
</dbReference>
<evidence type="ECO:0000313" key="1">
    <source>
        <dbReference type="EMBL" id="SDQ99044.1"/>
    </source>
</evidence>
<evidence type="ECO:0000313" key="2">
    <source>
        <dbReference type="Proteomes" id="UP000198848"/>
    </source>
</evidence>
<dbReference type="Pfam" id="PF25212">
    <property type="entry name" value="HVO_A0114"/>
    <property type="match status" value="1"/>
</dbReference>
<name>A0A1H1FE30_NATTX</name>
<proteinExistence type="predicted"/>
<dbReference type="InterPro" id="IPR036388">
    <property type="entry name" value="WH-like_DNA-bd_sf"/>
</dbReference>
<sequence>MGTPNAEVAVYRCGSCGDYALGTDESTCCDVEPIAADDTVPIDSPDEAEVMGTVFDVSETELEICRQMMAMEEATIRELTEAVDRDRSVVTRHLDHLVELGVVEKQSRVRSSGGRVNVYTHRPVDAVRRQFKLGLVTWTNEALDLVDDLSAEKAERLVDSTARGSERIAVEDDE</sequence>
<accession>A0A1H1FE30</accession>
<dbReference type="STRING" id="1095778.SAMN04489842_1925"/>
<keyword evidence="2" id="KW-1185">Reference proteome</keyword>
<dbReference type="RefSeq" id="WP_090380843.1">
    <property type="nucleotide sequence ID" value="NZ_FNLC01000002.1"/>
</dbReference>
<dbReference type="CDD" id="cd00090">
    <property type="entry name" value="HTH_ARSR"/>
    <property type="match status" value="1"/>
</dbReference>
<dbReference type="InterPro" id="IPR011991">
    <property type="entry name" value="ArsR-like_HTH"/>
</dbReference>
<dbReference type="SUPFAM" id="SSF46785">
    <property type="entry name" value="Winged helix' DNA-binding domain"/>
    <property type="match status" value="1"/>
</dbReference>
<reference evidence="2" key="1">
    <citation type="submission" date="2016-10" db="EMBL/GenBank/DDBJ databases">
        <authorList>
            <person name="Varghese N."/>
            <person name="Submissions S."/>
        </authorList>
    </citation>
    <scope>NUCLEOTIDE SEQUENCE [LARGE SCALE GENOMIC DNA]</scope>
    <source>
        <strain evidence="2">DSM 24767</strain>
    </source>
</reference>
<gene>
    <name evidence="1" type="ORF">SAMN04489842_1925</name>
</gene>